<dbReference type="EMBL" id="CAKOAT010486264">
    <property type="protein sequence ID" value="CAH8379536.1"/>
    <property type="molecule type" value="Genomic_DNA"/>
</dbReference>
<protein>
    <recommendedName>
        <fullName evidence="4">Iron-sulfur cluster biosynthesis family protein</fullName>
    </recommendedName>
</protein>
<reference evidence="2 3" key="1">
    <citation type="submission" date="2022-03" db="EMBL/GenBank/DDBJ databases">
        <authorList>
            <person name="Macdonald S."/>
            <person name="Ahmed S."/>
            <person name="Newling K."/>
        </authorList>
    </citation>
    <scope>NUCLEOTIDE SEQUENCE [LARGE SCALE GENOMIC DNA]</scope>
</reference>
<gene>
    <name evidence="2" type="ORF">ERUC_LOCUS32905</name>
</gene>
<feature type="transmembrane region" description="Helical" evidence="1">
    <location>
        <begin position="418"/>
        <end position="437"/>
    </location>
</feature>
<feature type="transmembrane region" description="Helical" evidence="1">
    <location>
        <begin position="378"/>
        <end position="398"/>
    </location>
</feature>
<keyword evidence="1" id="KW-1133">Transmembrane helix</keyword>
<dbReference type="AlphaFoldDB" id="A0ABC8LA66"/>
<evidence type="ECO:0000256" key="1">
    <source>
        <dbReference type="SAM" id="Phobius"/>
    </source>
</evidence>
<name>A0ABC8LA66_ERUVS</name>
<keyword evidence="1" id="KW-0472">Membrane</keyword>
<accession>A0ABC8LA66</accession>
<evidence type="ECO:0000313" key="2">
    <source>
        <dbReference type="EMBL" id="CAH8379536.1"/>
    </source>
</evidence>
<dbReference type="PANTHER" id="PTHR47380:SF4">
    <property type="entry name" value="OS02G0533000 PROTEIN"/>
    <property type="match status" value="1"/>
</dbReference>
<dbReference type="Proteomes" id="UP001642260">
    <property type="component" value="Unassembled WGS sequence"/>
</dbReference>
<dbReference type="InterPro" id="IPR044200">
    <property type="entry name" value="At5g03900-like"/>
</dbReference>
<dbReference type="PANTHER" id="PTHR47380">
    <property type="entry name" value="OS02G0533000 PROTEIN"/>
    <property type="match status" value="1"/>
</dbReference>
<keyword evidence="1" id="KW-0812">Transmembrane</keyword>
<proteinExistence type="predicted"/>
<evidence type="ECO:0000313" key="3">
    <source>
        <dbReference type="Proteomes" id="UP001642260"/>
    </source>
</evidence>
<keyword evidence="3" id="KW-1185">Reference proteome</keyword>
<evidence type="ECO:0008006" key="4">
    <source>
        <dbReference type="Google" id="ProtNLM"/>
    </source>
</evidence>
<comment type="caution">
    <text evidence="2">The sequence shown here is derived from an EMBL/GenBank/DDBJ whole genome shotgun (WGS) entry which is preliminary data.</text>
</comment>
<feature type="transmembrane region" description="Helical" evidence="1">
    <location>
        <begin position="172"/>
        <end position="195"/>
    </location>
</feature>
<organism evidence="2 3">
    <name type="scientific">Eruca vesicaria subsp. sativa</name>
    <name type="common">Garden rocket</name>
    <name type="synonym">Eruca sativa</name>
    <dbReference type="NCBI Taxonomy" id="29727"/>
    <lineage>
        <taxon>Eukaryota</taxon>
        <taxon>Viridiplantae</taxon>
        <taxon>Streptophyta</taxon>
        <taxon>Embryophyta</taxon>
        <taxon>Tracheophyta</taxon>
        <taxon>Spermatophyta</taxon>
        <taxon>Magnoliopsida</taxon>
        <taxon>eudicotyledons</taxon>
        <taxon>Gunneridae</taxon>
        <taxon>Pentapetalae</taxon>
        <taxon>rosids</taxon>
        <taxon>malvids</taxon>
        <taxon>Brassicales</taxon>
        <taxon>Brassicaceae</taxon>
        <taxon>Brassiceae</taxon>
        <taxon>Eruca</taxon>
    </lineage>
</organism>
<sequence>MACVSTCLLISPKLTQSEFSSKKSLLPLRSPVKLTERFPSSRRKFKSHGITVVKAASIDKFSNAIRPGGLVESDKIPTDVRKRAMEAVDECGRRVTVGDVASRAGLNVSEAQKALQALAADTDGFLEVSDEGDVLYVFPREYRSKLATKSLRVQIEPFLEKAKGAADYLTRVSFGTALIASIVIVYTTIIVLISSRSEDDNRQRRRGRGYDSGFNFYINPIDLFWYWDPNYYRRRRAREDEGKEMNFIESVFSFVFGDGDPNQGIEEERWQMIGRYITDRGGVVAADELAPYLDVSSSKSAASDESYILPVLLRFDGQPELDDEGNILYRFPSLQRSASGSSRRKEYVGKWFDFVADMDKFFKEKKWQFSKTSSSERALVIGLGAVNLFGVVVLNSLLKEMAVTPSGFLTFVKNIYPLLQVYAGSFFAIPLVRWFSVKRKNDQIENRNKARLQFARALESPDISLRRKLLSARDMAQNTVIGKERIVYTTDKDMIEQDYEAEEWDKRFREVEKSD</sequence>